<evidence type="ECO:0000256" key="4">
    <source>
        <dbReference type="SAM" id="Phobius"/>
    </source>
</evidence>
<name>A0ABU5XHQ1_9MYCO</name>
<evidence type="ECO:0000313" key="5">
    <source>
        <dbReference type="EMBL" id="MEB3020852.1"/>
    </source>
</evidence>
<keyword evidence="2 4" id="KW-0472">Membrane</keyword>
<accession>A0ABU5XHQ1</accession>
<evidence type="ECO:0000313" key="6">
    <source>
        <dbReference type="Proteomes" id="UP001299596"/>
    </source>
</evidence>
<comment type="caution">
    <text evidence="5">The sequence shown here is derived from an EMBL/GenBank/DDBJ whole genome shotgun (WGS) entry which is preliminary data.</text>
</comment>
<keyword evidence="6" id="KW-1185">Reference proteome</keyword>
<feature type="region of interest" description="Disordered" evidence="3">
    <location>
        <begin position="1"/>
        <end position="52"/>
    </location>
</feature>
<evidence type="ECO:0000256" key="1">
    <source>
        <dbReference type="ARBA" id="ARBA00004370"/>
    </source>
</evidence>
<dbReference type="RefSeq" id="WP_225407120.1">
    <property type="nucleotide sequence ID" value="NZ_JAYJJR010000003.1"/>
</dbReference>
<dbReference type="Proteomes" id="UP001299596">
    <property type="component" value="Unassembled WGS sequence"/>
</dbReference>
<dbReference type="PANTHER" id="PTHR37042:SF4">
    <property type="entry name" value="OUTER MEMBRANE PROTEIN RV1973"/>
    <property type="match status" value="1"/>
</dbReference>
<keyword evidence="4" id="KW-1133">Transmembrane helix</keyword>
<keyword evidence="4" id="KW-0812">Transmembrane</keyword>
<feature type="transmembrane region" description="Helical" evidence="4">
    <location>
        <begin position="59"/>
        <end position="82"/>
    </location>
</feature>
<protein>
    <recommendedName>
        <fullName evidence="7">Mce associated membrane protein</fullName>
    </recommendedName>
</protein>
<gene>
    <name evidence="5" type="ORF">K6T79_07315</name>
</gene>
<comment type="subcellular location">
    <subcellularLocation>
        <location evidence="1">Membrane</location>
    </subcellularLocation>
</comment>
<sequence length="213" mass="21969">MAVLTDIAPDGTGLDSAAQDPAEKDESGDGAAPAAALEEESDAADPVDRSRRAHGRRQALAYGVLPALVILLAMAAGLLKFWDASARASEVARTESVQAAKDSTVAMLSYQPGSVEADLAAAQDLLTGEFRDAFIELTNNVVIPGAKEKRISTVASVPGAASVTATPNHAVVVVFVNQSAIVGSDAPTDTASSIRVTLDKIDGRWLISGFDPI</sequence>
<evidence type="ECO:0008006" key="7">
    <source>
        <dbReference type="Google" id="ProtNLM"/>
    </source>
</evidence>
<evidence type="ECO:0000256" key="3">
    <source>
        <dbReference type="SAM" id="MobiDB-lite"/>
    </source>
</evidence>
<proteinExistence type="predicted"/>
<reference evidence="5 6" key="1">
    <citation type="submission" date="2023-12" db="EMBL/GenBank/DDBJ databases">
        <title>Description of new species of Mycobacterium terrae complex isolated from sewage at the Sao Paulo Zoological Park Foundation in Brazil.</title>
        <authorList>
            <person name="Romagnoli C.L."/>
            <person name="Conceicao E.C."/>
            <person name="Machado E."/>
            <person name="Barreto L.B.P.F."/>
            <person name="Sharma A."/>
            <person name="Silva N.M."/>
            <person name="Marques L.E."/>
            <person name="Juliana M.A."/>
            <person name="Lourenco M.C.S."/>
            <person name="Digiampietri L.A."/>
            <person name="Suffys P.N."/>
            <person name="Viana-Niero C."/>
        </authorList>
    </citation>
    <scope>NUCLEOTIDE SEQUENCE [LARGE SCALE GENOMIC DNA]</scope>
    <source>
        <strain evidence="5 6">MYC098</strain>
    </source>
</reference>
<dbReference type="PANTHER" id="PTHR37042">
    <property type="entry name" value="OUTER MEMBRANE PROTEIN RV1973"/>
    <property type="match status" value="1"/>
</dbReference>
<evidence type="ECO:0000256" key="2">
    <source>
        <dbReference type="ARBA" id="ARBA00023136"/>
    </source>
</evidence>
<organism evidence="5 6">
    <name type="scientific">[Mycobacterium] crassicus</name>
    <dbReference type="NCBI Taxonomy" id="2872309"/>
    <lineage>
        <taxon>Bacteria</taxon>
        <taxon>Bacillati</taxon>
        <taxon>Actinomycetota</taxon>
        <taxon>Actinomycetes</taxon>
        <taxon>Mycobacteriales</taxon>
        <taxon>Mycobacteriaceae</taxon>
        <taxon>Mycolicibacter</taxon>
    </lineage>
</organism>
<dbReference type="EMBL" id="JAYJJR010000003">
    <property type="protein sequence ID" value="MEB3020852.1"/>
    <property type="molecule type" value="Genomic_DNA"/>
</dbReference>